<accession>G0QLI8</accession>
<dbReference type="SUPFAM" id="SSF63411">
    <property type="entry name" value="LuxS/MPP-like metallohydrolase"/>
    <property type="match status" value="3"/>
</dbReference>
<feature type="domain" description="Peptidase M16C associated" evidence="1">
    <location>
        <begin position="177"/>
        <end position="422"/>
    </location>
</feature>
<reference evidence="2 3" key="1">
    <citation type="submission" date="2011-07" db="EMBL/GenBank/DDBJ databases">
        <authorList>
            <person name="Coyne R."/>
            <person name="Brami D."/>
            <person name="Johnson J."/>
            <person name="Hostetler J."/>
            <person name="Hannick L."/>
            <person name="Clark T."/>
            <person name="Cassidy-Hanley D."/>
            <person name="Inman J."/>
        </authorList>
    </citation>
    <scope>NUCLEOTIDE SEQUENCE [LARGE SCALE GENOMIC DNA]</scope>
    <source>
        <strain evidence="2 3">G5</strain>
    </source>
</reference>
<dbReference type="EMBL" id="GL983264">
    <property type="protein sequence ID" value="EGR33914.1"/>
    <property type="molecule type" value="Genomic_DNA"/>
</dbReference>
<dbReference type="GO" id="GO:0004222">
    <property type="term" value="F:metalloendopeptidase activity"/>
    <property type="evidence" value="ECO:0007669"/>
    <property type="project" value="TreeGrafter"/>
</dbReference>
<proteinExistence type="predicted"/>
<sequence length="705" mass="82600">MSFTFICNDVVNNVLESQGLSILNQLLLHNFNSPLYQALLESGVAPSYTPGTGYESGIKQGMFNIGVSGISKQQIQEVEDVIFNCLEKSQIEGFDKETIEGVLHQIEINNKMQQQNFGINLLMNILNQYNHDGEVNQILKISENISILREKIFKEKYLEQLIQKYLNKKNVRIQLIMEPDDQYHQKIAQQEQIKLEQLEKKIDKEKIIQQNKILQEQQNLKEDYECLPKLEISDIDREVLKNVFTQQTYKDIPIYFNNQNTNGLTFLRIQFDLEQVPLYIRKYINMFSIFLNKIGTKSINYKDFQKKLSLYSTNLSFNYESSNPYNFDETNNNKPLNYGLLSIACIDKNIDQMCELLQELLTAPDFKDMQNISTILRNYSNDISNNIIEQALSYSVSVSQASLMENCFIKEKLNHTRFLFQFTNNFLQKNNNSMLYLDDLNFHMNSIMQFMMRKNKIKFIVYGNQQNFDKTYQNISKIIDNLTYAFSAFKYKAEQSKIYDNPFQKKYISKYFALDSQVNYCVQSFEMPNYTNKDTPKLQLLGQLIGDVVLHKEIREKGGAYGSGCQFMDGTLNLFSYRDPNTLETFKIYQNAIKQISKGQFDEKNIEESKLSLFSKIDQIIKPQDRGLAYVLENKTDEMRQQYRQEIIDATRDDLVRVCKEYLVKKIEDNQFSKVVFGNQLNDLKEIEKEGFIIEEPIYGLQNNE</sequence>
<evidence type="ECO:0000313" key="2">
    <source>
        <dbReference type="EMBL" id="EGR33914.1"/>
    </source>
</evidence>
<dbReference type="InterPro" id="IPR011249">
    <property type="entry name" value="Metalloenz_LuxS/M16"/>
</dbReference>
<dbReference type="OMA" id="PCTKIIV"/>
<keyword evidence="2" id="KW-0378">Hydrolase</keyword>
<dbReference type="RefSeq" id="XP_004039218.1">
    <property type="nucleotide sequence ID" value="XM_004039170.1"/>
</dbReference>
<keyword evidence="3" id="KW-1185">Reference proteome</keyword>
<dbReference type="GO" id="GO:0016485">
    <property type="term" value="P:protein processing"/>
    <property type="evidence" value="ECO:0007669"/>
    <property type="project" value="TreeGrafter"/>
</dbReference>
<organism evidence="2 3">
    <name type="scientific">Ichthyophthirius multifiliis</name>
    <name type="common">White spot disease agent</name>
    <name type="synonym">Ich</name>
    <dbReference type="NCBI Taxonomy" id="5932"/>
    <lineage>
        <taxon>Eukaryota</taxon>
        <taxon>Sar</taxon>
        <taxon>Alveolata</taxon>
        <taxon>Ciliophora</taxon>
        <taxon>Intramacronucleata</taxon>
        <taxon>Oligohymenophorea</taxon>
        <taxon>Hymenostomatida</taxon>
        <taxon>Ophryoglenina</taxon>
        <taxon>Ichthyophthirius</taxon>
    </lineage>
</organism>
<protein>
    <submittedName>
        <fullName evidence="2">Peptidase M16 inactive domain protein</fullName>
        <ecNumber evidence="2">3.1.11.5</ecNumber>
    </submittedName>
</protein>
<dbReference type="FunCoup" id="G0QLI8">
    <property type="interactions" value="285"/>
</dbReference>
<dbReference type="GO" id="GO:0046872">
    <property type="term" value="F:metal ion binding"/>
    <property type="evidence" value="ECO:0007669"/>
    <property type="project" value="InterPro"/>
</dbReference>
<dbReference type="GO" id="GO:0008854">
    <property type="term" value="F:exodeoxyribonuclease V activity"/>
    <property type="evidence" value="ECO:0007669"/>
    <property type="project" value="UniProtKB-EC"/>
</dbReference>
<dbReference type="OrthoDB" id="311076at2759"/>
<dbReference type="Pfam" id="PF22516">
    <property type="entry name" value="PreP_C"/>
    <property type="match status" value="1"/>
</dbReference>
<evidence type="ECO:0000259" key="1">
    <source>
        <dbReference type="SMART" id="SM01264"/>
    </source>
</evidence>
<dbReference type="GeneID" id="14910102"/>
<dbReference type="AlphaFoldDB" id="G0QLI8"/>
<dbReference type="Pfam" id="PF08367">
    <property type="entry name" value="M16C_assoc"/>
    <property type="match status" value="1"/>
</dbReference>
<dbReference type="InParanoid" id="G0QLI8"/>
<dbReference type="InterPro" id="IPR055130">
    <property type="entry name" value="PreP_C"/>
</dbReference>
<dbReference type="PANTHER" id="PTHR43016">
    <property type="entry name" value="PRESEQUENCE PROTEASE"/>
    <property type="match status" value="1"/>
</dbReference>
<dbReference type="Gene3D" id="3.30.830.10">
    <property type="entry name" value="Metalloenzyme, LuxS/M16 peptidase-like"/>
    <property type="match status" value="3"/>
</dbReference>
<gene>
    <name evidence="2" type="ORF">IMG5_031150</name>
</gene>
<dbReference type="eggNOG" id="KOG2019">
    <property type="taxonomic scope" value="Eukaryota"/>
</dbReference>
<evidence type="ECO:0000313" key="3">
    <source>
        <dbReference type="Proteomes" id="UP000008983"/>
    </source>
</evidence>
<name>G0QLI8_ICHMU</name>
<dbReference type="InterPro" id="IPR007863">
    <property type="entry name" value="Peptidase_M16_C"/>
</dbReference>
<dbReference type="SMART" id="SM01264">
    <property type="entry name" value="M16C_associated"/>
    <property type="match status" value="1"/>
</dbReference>
<dbReference type="STRING" id="857967.G0QLI8"/>
<dbReference type="PANTHER" id="PTHR43016:SF13">
    <property type="entry name" value="PRESEQUENCE PROTEASE, MITOCHONDRIAL"/>
    <property type="match status" value="1"/>
</dbReference>
<dbReference type="Proteomes" id="UP000008983">
    <property type="component" value="Unassembled WGS sequence"/>
</dbReference>
<dbReference type="InterPro" id="IPR013578">
    <property type="entry name" value="Peptidase_M16C_assoc"/>
</dbReference>
<dbReference type="Pfam" id="PF05193">
    <property type="entry name" value="Peptidase_M16_C"/>
    <property type="match status" value="1"/>
</dbReference>
<dbReference type="EC" id="3.1.11.5" evidence="2"/>